<evidence type="ECO:0000313" key="2">
    <source>
        <dbReference type="EMBL" id="GEU75265.1"/>
    </source>
</evidence>
<dbReference type="EMBL" id="BKCJ010007049">
    <property type="protein sequence ID" value="GEU75265.1"/>
    <property type="molecule type" value="Genomic_DNA"/>
</dbReference>
<name>A0A6L2MSE7_TANCI</name>
<proteinExistence type="predicted"/>
<feature type="region of interest" description="Disordered" evidence="1">
    <location>
        <begin position="99"/>
        <end position="154"/>
    </location>
</feature>
<sequence>MPSPNTKTPYFKPLIENQILRFIKTLGYDEDPKAKMTFFSTVVATRLRQQWRAILSDEFEWQAVDRSTKPSKMSKLLYTRFTKLIIDYFLSCNKNIPRESDSELHSKGDDSPITKLSNTVKDTSEESDNEIDDANDSNIDLTDDAPKGDDDTSSKVKKFCDGTLMKIRDNLIDMVNTNKLGKGNRRLIGMDLTDNDVMESNEMFKMEPDINNMTLNEYLIYEGKHRELERSYTYRISVSPKRNRIMVYPDSDEEDEEYCSLPPLLLCFQTL</sequence>
<organism evidence="2">
    <name type="scientific">Tanacetum cinerariifolium</name>
    <name type="common">Dalmatian daisy</name>
    <name type="synonym">Chrysanthemum cinerariifolium</name>
    <dbReference type="NCBI Taxonomy" id="118510"/>
    <lineage>
        <taxon>Eukaryota</taxon>
        <taxon>Viridiplantae</taxon>
        <taxon>Streptophyta</taxon>
        <taxon>Embryophyta</taxon>
        <taxon>Tracheophyta</taxon>
        <taxon>Spermatophyta</taxon>
        <taxon>Magnoliopsida</taxon>
        <taxon>eudicotyledons</taxon>
        <taxon>Gunneridae</taxon>
        <taxon>Pentapetalae</taxon>
        <taxon>asterids</taxon>
        <taxon>campanulids</taxon>
        <taxon>Asterales</taxon>
        <taxon>Asteraceae</taxon>
        <taxon>Asteroideae</taxon>
        <taxon>Anthemideae</taxon>
        <taxon>Anthemidinae</taxon>
        <taxon>Tanacetum</taxon>
    </lineage>
</organism>
<feature type="compositionally biased region" description="Acidic residues" evidence="1">
    <location>
        <begin position="125"/>
        <end position="135"/>
    </location>
</feature>
<reference evidence="2" key="1">
    <citation type="journal article" date="2019" name="Sci. Rep.">
        <title>Draft genome of Tanacetum cinerariifolium, the natural source of mosquito coil.</title>
        <authorList>
            <person name="Yamashiro T."/>
            <person name="Shiraishi A."/>
            <person name="Satake H."/>
            <person name="Nakayama K."/>
        </authorList>
    </citation>
    <scope>NUCLEOTIDE SEQUENCE</scope>
</reference>
<comment type="caution">
    <text evidence="2">The sequence shown here is derived from an EMBL/GenBank/DDBJ whole genome shotgun (WGS) entry which is preliminary data.</text>
</comment>
<evidence type="ECO:0000256" key="1">
    <source>
        <dbReference type="SAM" id="MobiDB-lite"/>
    </source>
</evidence>
<feature type="compositionally biased region" description="Basic and acidic residues" evidence="1">
    <location>
        <begin position="144"/>
        <end position="154"/>
    </location>
</feature>
<feature type="compositionally biased region" description="Basic and acidic residues" evidence="1">
    <location>
        <begin position="99"/>
        <end position="112"/>
    </location>
</feature>
<protein>
    <submittedName>
        <fullName evidence="2">Uncharacterized protein</fullName>
    </submittedName>
</protein>
<accession>A0A6L2MSE7</accession>
<gene>
    <name evidence="2" type="ORF">Tci_047243</name>
</gene>
<dbReference type="AlphaFoldDB" id="A0A6L2MSE7"/>